<keyword evidence="2" id="KW-1185">Reference proteome</keyword>
<evidence type="ECO:0000313" key="2">
    <source>
        <dbReference type="Proteomes" id="UP000623467"/>
    </source>
</evidence>
<name>A0A8H6XI74_9AGAR</name>
<dbReference type="InterPro" id="IPR032675">
    <property type="entry name" value="LRR_dom_sf"/>
</dbReference>
<dbReference type="OrthoDB" id="2864564at2759"/>
<sequence>MSLPPSSTASQVPEEIWAQTFLYLPRAALLQVNLAQRMFHRIAHPLVFHDFDFHPYLTIAGYLITQCPPSGLMIPYEEHIPSLLARLQFWSSPDIAPLVRTCRVSDWSNEGVGIMIPSNCGVHGWSFQRTEDPYILLTAFFDALPRFTSLRHLTLNKVHFTQSGFKQLALLCNLRILEVFLCSVVHGEVVDTGELASLHVTQFTFRHHAVPEPCVEHWIPLLNPQILTHLDVAYNTAVLSKIQASTSTFPCVKSLKIMMDLCLPTWTRMLSKFPAIEVLDISRLRLDSDDGVGEPHAPLRDLLLALREYTGPEELLQFLVPIPTLRRVSVPAWSARSFDDIIQFETVTSTANNVSSLHAEIGDLDTDELYFAAVCSMCSVFPRLTELHVKISENALFKPDEFLKELEQELPLPARLQKLALHWQYPDRELVADVDFGPPDLNSVKDALVAEYPDLKMIWVEGSGIMYLWRKERGVLQHTFEEEALEDVAQIRREEFSRLWDACVISPSNAKNQ</sequence>
<proteinExistence type="predicted"/>
<reference evidence="1" key="1">
    <citation type="submission" date="2020-05" db="EMBL/GenBank/DDBJ databases">
        <title>Mycena genomes resolve the evolution of fungal bioluminescence.</title>
        <authorList>
            <person name="Tsai I.J."/>
        </authorList>
    </citation>
    <scope>NUCLEOTIDE SEQUENCE</scope>
    <source>
        <strain evidence="1">160909Yilan</strain>
    </source>
</reference>
<dbReference type="Gene3D" id="3.80.10.10">
    <property type="entry name" value="Ribonuclease Inhibitor"/>
    <property type="match status" value="1"/>
</dbReference>
<evidence type="ECO:0000313" key="1">
    <source>
        <dbReference type="EMBL" id="KAF7340957.1"/>
    </source>
</evidence>
<dbReference type="AlphaFoldDB" id="A0A8H6XI74"/>
<evidence type="ECO:0008006" key="3">
    <source>
        <dbReference type="Google" id="ProtNLM"/>
    </source>
</evidence>
<comment type="caution">
    <text evidence="1">The sequence shown here is derived from an EMBL/GenBank/DDBJ whole genome shotgun (WGS) entry which is preliminary data.</text>
</comment>
<dbReference type="Proteomes" id="UP000623467">
    <property type="component" value="Unassembled WGS sequence"/>
</dbReference>
<dbReference type="EMBL" id="JACAZH010000028">
    <property type="protein sequence ID" value="KAF7340957.1"/>
    <property type="molecule type" value="Genomic_DNA"/>
</dbReference>
<accession>A0A8H6XI74</accession>
<dbReference type="SUPFAM" id="SSF52047">
    <property type="entry name" value="RNI-like"/>
    <property type="match status" value="1"/>
</dbReference>
<gene>
    <name evidence="1" type="ORF">MSAN_02081000</name>
</gene>
<organism evidence="1 2">
    <name type="scientific">Mycena sanguinolenta</name>
    <dbReference type="NCBI Taxonomy" id="230812"/>
    <lineage>
        <taxon>Eukaryota</taxon>
        <taxon>Fungi</taxon>
        <taxon>Dikarya</taxon>
        <taxon>Basidiomycota</taxon>
        <taxon>Agaricomycotina</taxon>
        <taxon>Agaricomycetes</taxon>
        <taxon>Agaricomycetidae</taxon>
        <taxon>Agaricales</taxon>
        <taxon>Marasmiineae</taxon>
        <taxon>Mycenaceae</taxon>
        <taxon>Mycena</taxon>
    </lineage>
</organism>
<protein>
    <recommendedName>
        <fullName evidence="3">F-box domain-containing protein</fullName>
    </recommendedName>
</protein>